<dbReference type="Proteomes" id="UP001500575">
    <property type="component" value="Unassembled WGS sequence"/>
</dbReference>
<sequence length="306" mass="32803">MRTTAFAAVVVLLLAGCGGDDREAQNDRQTPTSVAPSSPSASEAVPDPAEEIVGAFTPELDSIAVLGHSGATGANSDPDHPGTDARSNSWATGDSPKVDSVYKRLLDSHPALKDHNYNGAVDGSRVDNLELQLASVLRLADPVPDVVIIQTIDNDMRCDGTDEDNYAYFGETLDEMIGLIQERTRGAQVFIVSQWADVEEWSSWAVGRPDVVAANSDLGPCTVFRDGKVWPKGVRTMQELTNGYFEVIEDVCAAHDGCFTDQRALQQMQVVDADVSSDGQHLSIAGNKKMAALAFAALPEEITDRP</sequence>
<feature type="region of interest" description="Disordered" evidence="1">
    <location>
        <begin position="68"/>
        <end position="95"/>
    </location>
</feature>
<dbReference type="InterPro" id="IPR036514">
    <property type="entry name" value="SGNH_hydro_sf"/>
</dbReference>
<evidence type="ECO:0000313" key="4">
    <source>
        <dbReference type="Proteomes" id="UP001500575"/>
    </source>
</evidence>
<dbReference type="RefSeq" id="WP_344304425.1">
    <property type="nucleotide sequence ID" value="NZ_BAAAQQ010000012.1"/>
</dbReference>
<evidence type="ECO:0000256" key="1">
    <source>
        <dbReference type="SAM" id="MobiDB-lite"/>
    </source>
</evidence>
<gene>
    <name evidence="3" type="ORF">GCM10009843_28400</name>
</gene>
<evidence type="ECO:0000259" key="2">
    <source>
        <dbReference type="Pfam" id="PF13472"/>
    </source>
</evidence>
<dbReference type="PROSITE" id="PS51257">
    <property type="entry name" value="PROKAR_LIPOPROTEIN"/>
    <property type="match status" value="1"/>
</dbReference>
<comment type="caution">
    <text evidence="3">The sequence shown here is derived from an EMBL/GenBank/DDBJ whole genome shotgun (WGS) entry which is preliminary data.</text>
</comment>
<reference evidence="3 4" key="1">
    <citation type="journal article" date="2019" name="Int. J. Syst. Evol. Microbiol.">
        <title>The Global Catalogue of Microorganisms (GCM) 10K type strain sequencing project: providing services to taxonomists for standard genome sequencing and annotation.</title>
        <authorList>
            <consortium name="The Broad Institute Genomics Platform"/>
            <consortium name="The Broad Institute Genome Sequencing Center for Infectious Disease"/>
            <person name="Wu L."/>
            <person name="Ma J."/>
        </authorList>
    </citation>
    <scope>NUCLEOTIDE SEQUENCE [LARGE SCALE GENOMIC DNA]</scope>
    <source>
        <strain evidence="3 4">JCM 16021</strain>
    </source>
</reference>
<name>A0ABN2YJW0_9ACTN</name>
<dbReference type="SUPFAM" id="SSF52266">
    <property type="entry name" value="SGNH hydrolase"/>
    <property type="match status" value="1"/>
</dbReference>
<protein>
    <recommendedName>
        <fullName evidence="2">SGNH hydrolase-type esterase domain-containing protein</fullName>
    </recommendedName>
</protein>
<dbReference type="Pfam" id="PF13472">
    <property type="entry name" value="Lipase_GDSL_2"/>
    <property type="match status" value="1"/>
</dbReference>
<keyword evidence="4" id="KW-1185">Reference proteome</keyword>
<accession>A0ABN2YJW0</accession>
<dbReference type="InterPro" id="IPR013830">
    <property type="entry name" value="SGNH_hydro"/>
</dbReference>
<dbReference type="CDD" id="cd00229">
    <property type="entry name" value="SGNH_hydrolase"/>
    <property type="match status" value="1"/>
</dbReference>
<evidence type="ECO:0000313" key="3">
    <source>
        <dbReference type="EMBL" id="GAA2128169.1"/>
    </source>
</evidence>
<proteinExistence type="predicted"/>
<dbReference type="Gene3D" id="3.40.50.1110">
    <property type="entry name" value="SGNH hydrolase"/>
    <property type="match status" value="1"/>
</dbReference>
<feature type="region of interest" description="Disordered" evidence="1">
    <location>
        <begin position="19"/>
        <end position="48"/>
    </location>
</feature>
<dbReference type="EMBL" id="BAAAQQ010000012">
    <property type="protein sequence ID" value="GAA2128169.1"/>
    <property type="molecule type" value="Genomic_DNA"/>
</dbReference>
<organism evidence="3 4">
    <name type="scientific">Nocardioides bigeumensis</name>
    <dbReference type="NCBI Taxonomy" id="433657"/>
    <lineage>
        <taxon>Bacteria</taxon>
        <taxon>Bacillati</taxon>
        <taxon>Actinomycetota</taxon>
        <taxon>Actinomycetes</taxon>
        <taxon>Propionibacteriales</taxon>
        <taxon>Nocardioidaceae</taxon>
        <taxon>Nocardioides</taxon>
    </lineage>
</organism>
<feature type="compositionally biased region" description="Low complexity" evidence="1">
    <location>
        <begin position="30"/>
        <end position="47"/>
    </location>
</feature>
<feature type="domain" description="SGNH hydrolase-type esterase" evidence="2">
    <location>
        <begin position="94"/>
        <end position="288"/>
    </location>
</feature>